<protein>
    <recommendedName>
        <fullName evidence="2">ApeA N-terminal domain-containing protein</fullName>
    </recommendedName>
</protein>
<sequence>MTDLLDKIVDHYLGSGDFNGYFLHAETEDVRHAAVGLLDDGLIEVVGEADYPNPHIRPWPTRRPVEQQRDDINNSGTEHGAICLYPTAKALEGRLDAQLHHDEPYRRRLAEGRGTLELAYFRFDVLESYRNDPRFHFDFDDFGVRISVSDEVYLDEDENPDDKTSIYHVGFAYNETTVKRDSIEPITRYICAFLGDLSKLTPGHQQRWRTYELTVKPEVRPHPVWMAAQMGHWPDGLGPFARFFFELEAWNELHMQAFGVPLLKTVDRPREFGWVLRPSQHEYDSFIHQLDKLLSENLQHKAFDAADVPRKDENDQAIGSLNRLDRLLAKHNIPEDDRRGVLKPLRDVRTARQKPAHTVRSNVTNKNFIRDQAELMALVVESLMLLRSFWQNHPKNVGWQEPDYVADDRYYWL</sequence>
<organism evidence="1">
    <name type="scientific">Streptomyces sp. R39</name>
    <dbReference type="NCBI Taxonomy" id="3238631"/>
    <lineage>
        <taxon>Bacteria</taxon>
        <taxon>Bacillati</taxon>
        <taxon>Actinomycetota</taxon>
        <taxon>Actinomycetes</taxon>
        <taxon>Kitasatosporales</taxon>
        <taxon>Streptomycetaceae</taxon>
        <taxon>Streptomyces</taxon>
    </lineage>
</organism>
<proteinExistence type="predicted"/>
<gene>
    <name evidence="1" type="ORF">AB5J52_06825</name>
</gene>
<accession>A0AB39QI91</accession>
<reference evidence="1" key="1">
    <citation type="submission" date="2024-07" db="EMBL/GenBank/DDBJ databases">
        <authorList>
            <person name="Yu S.T."/>
        </authorList>
    </citation>
    <scope>NUCLEOTIDE SEQUENCE</scope>
    <source>
        <strain evidence="1">R39</strain>
    </source>
</reference>
<dbReference type="RefSeq" id="WP_369221544.1">
    <property type="nucleotide sequence ID" value="NZ_CP163441.1"/>
</dbReference>
<dbReference type="EMBL" id="CP163441">
    <property type="protein sequence ID" value="XDQ41996.1"/>
    <property type="molecule type" value="Genomic_DNA"/>
</dbReference>
<dbReference type="AlphaFoldDB" id="A0AB39QI91"/>
<evidence type="ECO:0008006" key="2">
    <source>
        <dbReference type="Google" id="ProtNLM"/>
    </source>
</evidence>
<evidence type="ECO:0000313" key="1">
    <source>
        <dbReference type="EMBL" id="XDQ41996.1"/>
    </source>
</evidence>
<name>A0AB39QI91_9ACTN</name>